<feature type="non-terminal residue" evidence="1">
    <location>
        <position position="208"/>
    </location>
</feature>
<name>A0A5J4QQG4_9EUKA</name>
<gene>
    <name evidence="1" type="ORF">EZS28_054220</name>
</gene>
<feature type="non-terminal residue" evidence="1">
    <location>
        <position position="1"/>
    </location>
</feature>
<proteinExistence type="predicted"/>
<evidence type="ECO:0000313" key="2">
    <source>
        <dbReference type="Proteomes" id="UP000324800"/>
    </source>
</evidence>
<evidence type="ECO:0000313" key="1">
    <source>
        <dbReference type="EMBL" id="KAA6324187.1"/>
    </source>
</evidence>
<reference evidence="1 2" key="1">
    <citation type="submission" date="2019-03" db="EMBL/GenBank/DDBJ databases">
        <title>Single cell metagenomics reveals metabolic interactions within the superorganism composed of flagellate Streblomastix strix and complex community of Bacteroidetes bacteria on its surface.</title>
        <authorList>
            <person name="Treitli S.C."/>
            <person name="Kolisko M."/>
            <person name="Husnik F."/>
            <person name="Keeling P."/>
            <person name="Hampl V."/>
        </authorList>
    </citation>
    <scope>NUCLEOTIDE SEQUENCE [LARGE SCALE GENOMIC DNA]</scope>
    <source>
        <strain evidence="1">ST1C</strain>
    </source>
</reference>
<dbReference type="Proteomes" id="UP000324800">
    <property type="component" value="Unassembled WGS sequence"/>
</dbReference>
<dbReference type="EMBL" id="SNRW01044440">
    <property type="protein sequence ID" value="KAA6324187.1"/>
    <property type="molecule type" value="Genomic_DNA"/>
</dbReference>
<comment type="caution">
    <text evidence="1">The sequence shown here is derived from an EMBL/GenBank/DDBJ whole genome shotgun (WGS) entry which is preliminary data.</text>
</comment>
<dbReference type="OrthoDB" id="440128at2759"/>
<sequence length="208" mass="23373">LCGKAPTPPLGLQQLAQVNTAILSTPERKQAAISLVQTLCKLRGDQPIYQLQFENIVLFNTEFVASKSIADQRLTEKQEREKGGDQFLSADDPARVLQLSGIGGDGIKERVKREGLTTCPHLCSILGKIAWSQGDFMIAHEWLMRSVLLNRDWGDFWALLFKLESQVSEFHSLLEETRTECENANPQNGILWPLLTEGIAHPYWKVSQ</sequence>
<accession>A0A5J4QQG4</accession>
<dbReference type="AlphaFoldDB" id="A0A5J4QQG4"/>
<protein>
    <submittedName>
        <fullName evidence="1">Uncharacterized protein</fullName>
    </submittedName>
</protein>
<organism evidence="1 2">
    <name type="scientific">Streblomastix strix</name>
    <dbReference type="NCBI Taxonomy" id="222440"/>
    <lineage>
        <taxon>Eukaryota</taxon>
        <taxon>Metamonada</taxon>
        <taxon>Preaxostyla</taxon>
        <taxon>Oxymonadida</taxon>
        <taxon>Streblomastigidae</taxon>
        <taxon>Streblomastix</taxon>
    </lineage>
</organism>